<protein>
    <submittedName>
        <fullName evidence="2">Uncharacterized protein</fullName>
    </submittedName>
</protein>
<dbReference type="OrthoDB" id="67059at2759"/>
<proteinExistence type="predicted"/>
<dbReference type="AlphaFoldDB" id="A0A4C1T4F5"/>
<evidence type="ECO:0000313" key="3">
    <source>
        <dbReference type="Proteomes" id="UP000299102"/>
    </source>
</evidence>
<evidence type="ECO:0000313" key="2">
    <source>
        <dbReference type="EMBL" id="GBP09086.1"/>
    </source>
</evidence>
<name>A0A4C1T4F5_EUMVA</name>
<sequence>MDQRDSDKENLFEMELVLWTKRMKALESLQQTSQRAEVFKKPHTTSSKETTKGFINLSANNPSIHHDNTEYVPFRRTTAINISDLVTDETINLESSSSCQTRSSKDSDKVSFEPNEMTGRSTLYNKDMKTGKNTAVEVQMAPEVYLEQLICPCQNSYTEESFNRGFGSFSLALLVLAPH</sequence>
<organism evidence="2 3">
    <name type="scientific">Eumeta variegata</name>
    <name type="common">Bagworm moth</name>
    <name type="synonym">Eumeta japonica</name>
    <dbReference type="NCBI Taxonomy" id="151549"/>
    <lineage>
        <taxon>Eukaryota</taxon>
        <taxon>Metazoa</taxon>
        <taxon>Ecdysozoa</taxon>
        <taxon>Arthropoda</taxon>
        <taxon>Hexapoda</taxon>
        <taxon>Insecta</taxon>
        <taxon>Pterygota</taxon>
        <taxon>Neoptera</taxon>
        <taxon>Endopterygota</taxon>
        <taxon>Lepidoptera</taxon>
        <taxon>Glossata</taxon>
        <taxon>Ditrysia</taxon>
        <taxon>Tineoidea</taxon>
        <taxon>Psychidae</taxon>
        <taxon>Oiketicinae</taxon>
        <taxon>Eumeta</taxon>
    </lineage>
</organism>
<gene>
    <name evidence="2" type="ORF">EVAR_72563_1</name>
</gene>
<keyword evidence="3" id="KW-1185">Reference proteome</keyword>
<feature type="region of interest" description="Disordered" evidence="1">
    <location>
        <begin position="96"/>
        <end position="125"/>
    </location>
</feature>
<accession>A0A4C1T4F5</accession>
<dbReference type="Proteomes" id="UP000299102">
    <property type="component" value="Unassembled WGS sequence"/>
</dbReference>
<comment type="caution">
    <text evidence="2">The sequence shown here is derived from an EMBL/GenBank/DDBJ whole genome shotgun (WGS) entry which is preliminary data.</text>
</comment>
<dbReference type="EMBL" id="BGZK01004453">
    <property type="protein sequence ID" value="GBP09086.1"/>
    <property type="molecule type" value="Genomic_DNA"/>
</dbReference>
<reference evidence="2 3" key="1">
    <citation type="journal article" date="2019" name="Commun. Biol.">
        <title>The bagworm genome reveals a unique fibroin gene that provides high tensile strength.</title>
        <authorList>
            <person name="Kono N."/>
            <person name="Nakamura H."/>
            <person name="Ohtoshi R."/>
            <person name="Tomita M."/>
            <person name="Numata K."/>
            <person name="Arakawa K."/>
        </authorList>
    </citation>
    <scope>NUCLEOTIDE SEQUENCE [LARGE SCALE GENOMIC DNA]</scope>
</reference>
<evidence type="ECO:0000256" key="1">
    <source>
        <dbReference type="SAM" id="MobiDB-lite"/>
    </source>
</evidence>